<gene>
    <name evidence="6" type="ORF">SAMN02927935_02172</name>
</gene>
<dbReference type="InterPro" id="IPR036390">
    <property type="entry name" value="WH_DNA-bd_sf"/>
</dbReference>
<accession>A0A1G5I1M5</accession>
<dbReference type="InterPro" id="IPR050707">
    <property type="entry name" value="HTH_MetabolicPath_Reg"/>
</dbReference>
<evidence type="ECO:0000313" key="6">
    <source>
        <dbReference type="EMBL" id="SCY69927.1"/>
    </source>
</evidence>
<evidence type="ECO:0000256" key="2">
    <source>
        <dbReference type="ARBA" id="ARBA00023125"/>
    </source>
</evidence>
<dbReference type="PROSITE" id="PS51077">
    <property type="entry name" value="HTH_ICLR"/>
    <property type="match status" value="1"/>
</dbReference>
<dbReference type="Gene3D" id="3.30.450.40">
    <property type="match status" value="1"/>
</dbReference>
<dbReference type="Proteomes" id="UP000183031">
    <property type="component" value="Unassembled WGS sequence"/>
</dbReference>
<proteinExistence type="predicted"/>
<keyword evidence="1" id="KW-0805">Transcription regulation</keyword>
<dbReference type="SMART" id="SM00346">
    <property type="entry name" value="HTH_ICLR"/>
    <property type="match status" value="1"/>
</dbReference>
<dbReference type="PROSITE" id="PS51078">
    <property type="entry name" value="ICLR_ED"/>
    <property type="match status" value="1"/>
</dbReference>
<evidence type="ECO:0000256" key="3">
    <source>
        <dbReference type="ARBA" id="ARBA00023163"/>
    </source>
</evidence>
<dbReference type="InterPro" id="IPR036388">
    <property type="entry name" value="WH-like_DNA-bd_sf"/>
</dbReference>
<comment type="caution">
    <text evidence="6">The sequence shown here is derived from an EMBL/GenBank/DDBJ whole genome shotgun (WGS) entry which is preliminary data.</text>
</comment>
<sequence>MTTLENAAAVLKLFSQQRVMHGQPGIAFSDVVDQLALPKSTVSRLLQTMENQGMLERDPDSRRYRIGALLLAVSSHYLSMPLVDSLAASMAQLCRQTACTGYLSVLEGQEIMVMRMFPGRHFLQVVTPAGYRSPAAETSVGRAILARESDEQVRARYAGGYRAASPNAPQTLDALLQKLQQVRHQGWSLARNETLNSISSLATALVNKHGSETVGLCLSFPSQGEEQPFVPEVLAELTAVTCQLAEKYGDDYWQQIK</sequence>
<evidence type="ECO:0000259" key="4">
    <source>
        <dbReference type="PROSITE" id="PS51077"/>
    </source>
</evidence>
<feature type="domain" description="HTH iclR-type" evidence="4">
    <location>
        <begin position="1"/>
        <end position="68"/>
    </location>
</feature>
<keyword evidence="3" id="KW-0804">Transcription</keyword>
<evidence type="ECO:0000256" key="1">
    <source>
        <dbReference type="ARBA" id="ARBA00023015"/>
    </source>
</evidence>
<dbReference type="SUPFAM" id="SSF46785">
    <property type="entry name" value="Winged helix' DNA-binding domain"/>
    <property type="match status" value="1"/>
</dbReference>
<dbReference type="Gene3D" id="1.10.10.10">
    <property type="entry name" value="Winged helix-like DNA-binding domain superfamily/Winged helix DNA-binding domain"/>
    <property type="match status" value="1"/>
</dbReference>
<dbReference type="InterPro" id="IPR005471">
    <property type="entry name" value="Tscrpt_reg_IclR_N"/>
</dbReference>
<dbReference type="EMBL" id="FMUT01000005">
    <property type="protein sequence ID" value="SCY69927.1"/>
    <property type="molecule type" value="Genomic_DNA"/>
</dbReference>
<dbReference type="Pfam" id="PF09339">
    <property type="entry name" value="HTH_IclR"/>
    <property type="match status" value="1"/>
</dbReference>
<feature type="domain" description="IclR-ED" evidence="5">
    <location>
        <begin position="69"/>
        <end position="250"/>
    </location>
</feature>
<evidence type="ECO:0000259" key="5">
    <source>
        <dbReference type="PROSITE" id="PS51078"/>
    </source>
</evidence>
<dbReference type="SUPFAM" id="SSF55781">
    <property type="entry name" value="GAF domain-like"/>
    <property type="match status" value="1"/>
</dbReference>
<dbReference type="InterPro" id="IPR014757">
    <property type="entry name" value="Tscrpt_reg_IclR_C"/>
</dbReference>
<name>A0A1G5I1M5_9GAMM</name>
<keyword evidence="7" id="KW-1185">Reference proteome</keyword>
<dbReference type="RefSeq" id="WP_015376816.1">
    <property type="nucleotide sequence ID" value="NZ_CBCSIN010000003.1"/>
</dbReference>
<keyword evidence="2" id="KW-0238">DNA-binding</keyword>
<dbReference type="PANTHER" id="PTHR30136">
    <property type="entry name" value="HELIX-TURN-HELIX TRANSCRIPTIONAL REGULATOR, ICLR FAMILY"/>
    <property type="match status" value="1"/>
</dbReference>
<dbReference type="Pfam" id="PF01614">
    <property type="entry name" value="IclR_C"/>
    <property type="match status" value="1"/>
</dbReference>
<dbReference type="InterPro" id="IPR029016">
    <property type="entry name" value="GAF-like_dom_sf"/>
</dbReference>
<dbReference type="PANTHER" id="PTHR30136:SF35">
    <property type="entry name" value="HTH-TYPE TRANSCRIPTIONAL REGULATOR RV1719"/>
    <property type="match status" value="1"/>
</dbReference>
<organism evidence="6 7">
    <name type="scientific">Serratia nematodiphila</name>
    <dbReference type="NCBI Taxonomy" id="458197"/>
    <lineage>
        <taxon>Bacteria</taxon>
        <taxon>Pseudomonadati</taxon>
        <taxon>Pseudomonadota</taxon>
        <taxon>Gammaproteobacteria</taxon>
        <taxon>Enterobacterales</taxon>
        <taxon>Yersiniaceae</taxon>
        <taxon>Serratia</taxon>
    </lineage>
</organism>
<reference evidence="6 7" key="1">
    <citation type="submission" date="2016-10" db="EMBL/GenBank/DDBJ databases">
        <authorList>
            <person name="Varghese N."/>
            <person name="Submissions S."/>
        </authorList>
    </citation>
    <scope>NUCLEOTIDE SEQUENCE [LARGE SCALE GENOMIC DNA]</scope>
    <source>
        <strain evidence="6 7">CGMCC 1.6853</strain>
    </source>
</reference>
<evidence type="ECO:0000313" key="7">
    <source>
        <dbReference type="Proteomes" id="UP000183031"/>
    </source>
</evidence>
<protein>
    <submittedName>
        <fullName evidence="6">Transcriptional regulator, IclR family</fullName>
    </submittedName>
</protein>